<dbReference type="EC" id="2.3.2.23" evidence="2"/>
<feature type="region of interest" description="Disordered" evidence="6">
    <location>
        <begin position="169"/>
        <end position="203"/>
    </location>
</feature>
<dbReference type="EMBL" id="MK500411">
    <property type="protein sequence ID" value="QBK89263.1"/>
    <property type="molecule type" value="Genomic_DNA"/>
</dbReference>
<feature type="region of interest" description="Disordered" evidence="6">
    <location>
        <begin position="275"/>
        <end position="514"/>
    </location>
</feature>
<keyword evidence="5" id="KW-0175">Coiled coil</keyword>
<evidence type="ECO:0000256" key="5">
    <source>
        <dbReference type="SAM" id="Coils"/>
    </source>
</evidence>
<dbReference type="CDD" id="cd23799">
    <property type="entry name" value="UBCc_UBE2J"/>
    <property type="match status" value="1"/>
</dbReference>
<evidence type="ECO:0000259" key="7">
    <source>
        <dbReference type="PROSITE" id="PS50127"/>
    </source>
</evidence>
<dbReference type="SMART" id="SM00212">
    <property type="entry name" value="UBCc"/>
    <property type="match status" value="1"/>
</dbReference>
<gene>
    <name evidence="8" type="ORF">LCMiAC02_03580</name>
</gene>
<proteinExistence type="predicted"/>
<evidence type="ECO:0000256" key="4">
    <source>
        <dbReference type="ARBA" id="ARBA00031729"/>
    </source>
</evidence>
<feature type="domain" description="UBC core" evidence="7">
    <location>
        <begin position="7"/>
        <end position="162"/>
    </location>
</feature>
<dbReference type="InterPro" id="IPR016135">
    <property type="entry name" value="UBQ-conjugating_enzyme/RWD"/>
</dbReference>
<feature type="compositionally biased region" description="Basic residues" evidence="6">
    <location>
        <begin position="371"/>
        <end position="385"/>
    </location>
</feature>
<dbReference type="SUPFAM" id="SSF54495">
    <property type="entry name" value="UBC-like"/>
    <property type="match status" value="1"/>
</dbReference>
<feature type="compositionally biased region" description="Basic and acidic residues" evidence="6">
    <location>
        <begin position="275"/>
        <end position="296"/>
    </location>
</feature>
<dbReference type="Pfam" id="PF00179">
    <property type="entry name" value="UQ_con"/>
    <property type="match status" value="1"/>
</dbReference>
<feature type="compositionally biased region" description="Basic and acidic residues" evidence="6">
    <location>
        <begin position="178"/>
        <end position="203"/>
    </location>
</feature>
<feature type="compositionally biased region" description="Basic and acidic residues" evidence="6">
    <location>
        <begin position="308"/>
        <end position="321"/>
    </location>
</feature>
<organism evidence="8">
    <name type="scientific">Mimivirus LCMiAC02</name>
    <dbReference type="NCBI Taxonomy" id="2506609"/>
    <lineage>
        <taxon>Viruses</taxon>
        <taxon>Varidnaviria</taxon>
        <taxon>Bamfordvirae</taxon>
        <taxon>Nucleocytoviricota</taxon>
        <taxon>Megaviricetes</taxon>
        <taxon>Imitervirales</taxon>
        <taxon>Mimiviridae</taxon>
        <taxon>Klosneuvirinae</taxon>
    </lineage>
</organism>
<evidence type="ECO:0000313" key="8">
    <source>
        <dbReference type="EMBL" id="QBK89263.1"/>
    </source>
</evidence>
<feature type="compositionally biased region" description="Basic residues" evidence="6">
    <location>
        <begin position="447"/>
        <end position="458"/>
    </location>
</feature>
<feature type="compositionally biased region" description="Acidic residues" evidence="6">
    <location>
        <begin position="429"/>
        <end position="441"/>
    </location>
</feature>
<dbReference type="InterPro" id="IPR050113">
    <property type="entry name" value="Ub_conjugating_enzyme"/>
</dbReference>
<sequence length="552" mass="64256">MDKLPPYCIKRLINDLRLIKNNPLEYIDALPDKTNPLIWHFIIQGPSYSIYKGGYYIGKIEYTSKYPYAPPNYTMLTPSGRFHTNEKICITNSGFHKDQWSESWTTRGTLIGFVSIMLDDTVHGLAHITGSSKQIDANKRKLARESVQYNKINYLDIIKNFDKFFDENGDPKGNQRLNIEKKQKREDKGKTKRNKEPAEKMPELKDDNDIVYGDDIMPELEDANDSVVGNDGVVNNVDVGSNKNNIENNKINQIKNNLVDIEENAKNIDANNIKIIEDPKPNDSDEVVKPIKEKKSIRSKKIRKTKKKEPEEPNDSDKEIQPEEIQPEEVQPEEPIKEKKSGKSKKSIKTKKEEIKEPNDSDEKVKPIKEKKSKKSKKSRKSRRTKKEEKEDSDEPNDSDEKVKPIKEKKSKKSKKSRKSKRTKKEEKEDSDEPNDSDEEVQPIKEKKLKKSKKSRRIKKEEKEDSNSSDEEVQPKRNTKKSRKTRKKNKEPKQKSKKGMYRKRSSRVKIIEDMDNDKSNRKKLLLECMDTVDFTSAEEIIKIYNLWKDGKV</sequence>
<dbReference type="Gene3D" id="3.10.110.10">
    <property type="entry name" value="Ubiquitin Conjugating Enzyme"/>
    <property type="match status" value="1"/>
</dbReference>
<feature type="compositionally biased region" description="Basic residues" evidence="6">
    <location>
        <begin position="477"/>
        <end position="507"/>
    </location>
</feature>
<dbReference type="InterPro" id="IPR000608">
    <property type="entry name" value="UBC"/>
</dbReference>
<feature type="compositionally biased region" description="Basic residues" evidence="6">
    <location>
        <begin position="409"/>
        <end position="423"/>
    </location>
</feature>
<feature type="coiled-coil region" evidence="5">
    <location>
        <begin position="244"/>
        <end position="271"/>
    </location>
</feature>
<evidence type="ECO:0000256" key="6">
    <source>
        <dbReference type="SAM" id="MobiDB-lite"/>
    </source>
</evidence>
<feature type="compositionally biased region" description="Basic and acidic residues" evidence="6">
    <location>
        <begin position="350"/>
        <end position="370"/>
    </location>
</feature>
<dbReference type="PROSITE" id="PS50127">
    <property type="entry name" value="UBC_2"/>
    <property type="match status" value="1"/>
</dbReference>
<dbReference type="GO" id="GO:0016567">
    <property type="term" value="P:protein ubiquitination"/>
    <property type="evidence" value="ECO:0007669"/>
    <property type="project" value="UniProtKB-UniPathway"/>
</dbReference>
<accession>A0A4D5XF30</accession>
<reference evidence="8" key="1">
    <citation type="journal article" date="2019" name="MBio">
        <title>Virus Genomes from Deep Sea Sediments Expand the Ocean Megavirome and Support Independent Origins of Viral Gigantism.</title>
        <authorList>
            <person name="Backstrom D."/>
            <person name="Yutin N."/>
            <person name="Jorgensen S.L."/>
            <person name="Dharamshi J."/>
            <person name="Homa F."/>
            <person name="Zaremba-Niedwiedzka K."/>
            <person name="Spang A."/>
            <person name="Wolf Y.I."/>
            <person name="Koonin E.V."/>
            <person name="Ettema T.J."/>
        </authorList>
    </citation>
    <scope>NUCLEOTIDE SEQUENCE</scope>
</reference>
<evidence type="ECO:0000256" key="2">
    <source>
        <dbReference type="ARBA" id="ARBA00012486"/>
    </source>
</evidence>
<feature type="compositionally biased region" description="Basic residues" evidence="6">
    <location>
        <begin position="297"/>
        <end position="307"/>
    </location>
</feature>
<evidence type="ECO:0000256" key="3">
    <source>
        <dbReference type="ARBA" id="ARBA00030012"/>
    </source>
</evidence>
<dbReference type="GO" id="GO:0061631">
    <property type="term" value="F:ubiquitin conjugating enzyme activity"/>
    <property type="evidence" value="ECO:0007669"/>
    <property type="project" value="UniProtKB-EC"/>
</dbReference>
<comment type="pathway">
    <text evidence="1">Protein modification; protein ubiquitination.</text>
</comment>
<dbReference type="PANTHER" id="PTHR24067">
    <property type="entry name" value="UBIQUITIN-CONJUGATING ENZYME E2"/>
    <property type="match status" value="1"/>
</dbReference>
<feature type="compositionally biased region" description="Basic and acidic residues" evidence="6">
    <location>
        <begin position="399"/>
        <end position="408"/>
    </location>
</feature>
<dbReference type="UniPathway" id="UPA00143"/>
<evidence type="ECO:0000256" key="1">
    <source>
        <dbReference type="ARBA" id="ARBA00004906"/>
    </source>
</evidence>
<protein>
    <recommendedName>
        <fullName evidence="2">E2 ubiquitin-conjugating enzyme</fullName>
        <ecNumber evidence="2">2.3.2.23</ecNumber>
    </recommendedName>
    <alternativeName>
        <fullName evidence="4">Ubiquitin carrier protein</fullName>
    </alternativeName>
    <alternativeName>
        <fullName evidence="3">Ubiquitin-protein ligase</fullName>
    </alternativeName>
</protein>
<name>A0A4D5XF30_9VIRU</name>